<dbReference type="InterPro" id="IPR036869">
    <property type="entry name" value="J_dom_sf"/>
</dbReference>
<dbReference type="PROSITE" id="PS50076">
    <property type="entry name" value="DNAJ_2"/>
    <property type="match status" value="1"/>
</dbReference>
<feature type="domain" description="J" evidence="1">
    <location>
        <begin position="9"/>
        <end position="72"/>
    </location>
</feature>
<comment type="caution">
    <text evidence="2">The sequence shown here is derived from an EMBL/GenBank/DDBJ whole genome shotgun (WGS) entry which is preliminary data.</text>
</comment>
<gene>
    <name evidence="2" type="ORF">BCR34DRAFT_492095</name>
</gene>
<dbReference type="AlphaFoldDB" id="A0A1Y1Z202"/>
<evidence type="ECO:0000313" key="2">
    <source>
        <dbReference type="EMBL" id="ORY03865.1"/>
    </source>
</evidence>
<protein>
    <submittedName>
        <fullName evidence="2">DnaJ domain-containing protein</fullName>
    </submittedName>
</protein>
<organism evidence="2 3">
    <name type="scientific">Clohesyomyces aquaticus</name>
    <dbReference type="NCBI Taxonomy" id="1231657"/>
    <lineage>
        <taxon>Eukaryota</taxon>
        <taxon>Fungi</taxon>
        <taxon>Dikarya</taxon>
        <taxon>Ascomycota</taxon>
        <taxon>Pezizomycotina</taxon>
        <taxon>Dothideomycetes</taxon>
        <taxon>Pleosporomycetidae</taxon>
        <taxon>Pleosporales</taxon>
        <taxon>Lindgomycetaceae</taxon>
        <taxon>Clohesyomyces</taxon>
    </lineage>
</organism>
<dbReference type="Pfam" id="PF00226">
    <property type="entry name" value="DnaJ"/>
    <property type="match status" value="1"/>
</dbReference>
<dbReference type="OrthoDB" id="10250354at2759"/>
<evidence type="ECO:0000259" key="1">
    <source>
        <dbReference type="PROSITE" id="PS50076"/>
    </source>
</evidence>
<dbReference type="InterPro" id="IPR018253">
    <property type="entry name" value="DnaJ_domain_CS"/>
</dbReference>
<sequence length="72" mass="8439">MVKPDASRNYYSDLEISANADDNEIRKAFRQLALKYHPDRNPGRESEFVTKFQQIQAAHEVLSDPQLRLKYD</sequence>
<dbReference type="SMART" id="SM00271">
    <property type="entry name" value="DnaJ"/>
    <property type="match status" value="1"/>
</dbReference>
<dbReference type="EMBL" id="MCFA01000142">
    <property type="protein sequence ID" value="ORY03865.1"/>
    <property type="molecule type" value="Genomic_DNA"/>
</dbReference>
<name>A0A1Y1Z202_9PLEO</name>
<keyword evidence="3" id="KW-1185">Reference proteome</keyword>
<proteinExistence type="predicted"/>
<dbReference type="CDD" id="cd06257">
    <property type="entry name" value="DnaJ"/>
    <property type="match status" value="1"/>
</dbReference>
<dbReference type="InterPro" id="IPR050817">
    <property type="entry name" value="DjlA_DnaK_co-chaperone"/>
</dbReference>
<dbReference type="SUPFAM" id="SSF46565">
    <property type="entry name" value="Chaperone J-domain"/>
    <property type="match status" value="1"/>
</dbReference>
<dbReference type="PRINTS" id="PR00625">
    <property type="entry name" value="JDOMAIN"/>
</dbReference>
<evidence type="ECO:0000313" key="3">
    <source>
        <dbReference type="Proteomes" id="UP000193144"/>
    </source>
</evidence>
<dbReference type="STRING" id="1231657.A0A1Y1Z202"/>
<accession>A0A1Y1Z202</accession>
<dbReference type="PANTHER" id="PTHR24074">
    <property type="entry name" value="CO-CHAPERONE PROTEIN DJLA"/>
    <property type="match status" value="1"/>
</dbReference>
<dbReference type="InterPro" id="IPR001623">
    <property type="entry name" value="DnaJ_domain"/>
</dbReference>
<dbReference type="Gene3D" id="1.10.287.110">
    <property type="entry name" value="DnaJ domain"/>
    <property type="match status" value="1"/>
</dbReference>
<feature type="non-terminal residue" evidence="2">
    <location>
        <position position="72"/>
    </location>
</feature>
<reference evidence="2 3" key="1">
    <citation type="submission" date="2016-07" db="EMBL/GenBank/DDBJ databases">
        <title>Pervasive Adenine N6-methylation of Active Genes in Fungi.</title>
        <authorList>
            <consortium name="DOE Joint Genome Institute"/>
            <person name="Mondo S.J."/>
            <person name="Dannebaum R.O."/>
            <person name="Kuo R.C."/>
            <person name="Labutti K."/>
            <person name="Haridas S."/>
            <person name="Kuo A."/>
            <person name="Salamov A."/>
            <person name="Ahrendt S.R."/>
            <person name="Lipzen A."/>
            <person name="Sullivan W."/>
            <person name="Andreopoulos W.B."/>
            <person name="Clum A."/>
            <person name="Lindquist E."/>
            <person name="Daum C."/>
            <person name="Ramamoorthy G.K."/>
            <person name="Gryganskyi A."/>
            <person name="Culley D."/>
            <person name="Magnuson J.K."/>
            <person name="James T.Y."/>
            <person name="O'Malley M.A."/>
            <person name="Stajich J.E."/>
            <person name="Spatafora J.W."/>
            <person name="Visel A."/>
            <person name="Grigoriev I.V."/>
        </authorList>
    </citation>
    <scope>NUCLEOTIDE SEQUENCE [LARGE SCALE GENOMIC DNA]</scope>
    <source>
        <strain evidence="2 3">CBS 115471</strain>
    </source>
</reference>
<dbReference type="PROSITE" id="PS00636">
    <property type="entry name" value="DNAJ_1"/>
    <property type="match status" value="1"/>
</dbReference>
<dbReference type="Proteomes" id="UP000193144">
    <property type="component" value="Unassembled WGS sequence"/>
</dbReference>